<dbReference type="Proteomes" id="UP000249610">
    <property type="component" value="Unassembled WGS sequence"/>
</dbReference>
<comment type="caution">
    <text evidence="1">The sequence shown here is derived from an EMBL/GenBank/DDBJ whole genome shotgun (WGS) entry which is preliminary data.</text>
</comment>
<evidence type="ECO:0000313" key="1">
    <source>
        <dbReference type="EMBL" id="RAI92207.1"/>
    </source>
</evidence>
<name>A0A327PKW0_9BACT</name>
<dbReference type="RefSeq" id="WP_111610836.1">
    <property type="nucleotide sequence ID" value="NZ_QLLK01000003.1"/>
</dbReference>
<reference evidence="1 2" key="1">
    <citation type="submission" date="2018-06" db="EMBL/GenBank/DDBJ databases">
        <title>Genomic Encyclopedia of Archaeal and Bacterial Type Strains, Phase II (KMG-II): from individual species to whole genera.</title>
        <authorList>
            <person name="Goeker M."/>
        </authorList>
    </citation>
    <scope>NUCLEOTIDE SEQUENCE [LARGE SCALE GENOMIC DNA]</scope>
    <source>
        <strain evidence="1 2">DSM 23446</strain>
    </source>
</reference>
<dbReference type="OrthoDB" id="821958at2"/>
<proteinExistence type="predicted"/>
<dbReference type="InterPro" id="IPR046233">
    <property type="entry name" value="DUF6266"/>
</dbReference>
<dbReference type="Pfam" id="PF19781">
    <property type="entry name" value="DUF6266"/>
    <property type="match status" value="1"/>
</dbReference>
<evidence type="ECO:0000313" key="2">
    <source>
        <dbReference type="Proteomes" id="UP000249610"/>
    </source>
</evidence>
<sequence length="222" mass="24730">MARITNSIQEGLSGSVGDLVFYKVGGKTYARRKPGKQSKSTKAKTSVIKRHSQSVNTQTHKFLKNITHILRFGYQNHVNGASRPYHAAVSYTMKNSFKFEGTTASKVLDISLVKVSRGSLLGPQDPKVARVSEGVQFTWTDNSWQASATPYDQVFVFLLSAEGILRGSEWEFLGNTRDKGNHVIPISSTLADTKWHAWIAFSQENAWTKKRDLSDSVYLGTI</sequence>
<dbReference type="AlphaFoldDB" id="A0A327PKW0"/>
<gene>
    <name evidence="1" type="ORF">LV83_01436</name>
</gene>
<accession>A0A327PKW0</accession>
<protein>
    <submittedName>
        <fullName evidence="1">Uncharacterized protein</fullName>
    </submittedName>
</protein>
<organism evidence="1 2">
    <name type="scientific">Algoriphagus yeomjeoni</name>
    <dbReference type="NCBI Taxonomy" id="291403"/>
    <lineage>
        <taxon>Bacteria</taxon>
        <taxon>Pseudomonadati</taxon>
        <taxon>Bacteroidota</taxon>
        <taxon>Cytophagia</taxon>
        <taxon>Cytophagales</taxon>
        <taxon>Cyclobacteriaceae</taxon>
        <taxon>Algoriphagus</taxon>
    </lineage>
</organism>
<keyword evidence="2" id="KW-1185">Reference proteome</keyword>
<dbReference type="EMBL" id="QLLK01000003">
    <property type="protein sequence ID" value="RAI92207.1"/>
    <property type="molecule type" value="Genomic_DNA"/>
</dbReference>